<protein>
    <submittedName>
        <fullName evidence="6">Helix-turn-helix transcriptional regulator</fullName>
    </submittedName>
</protein>
<reference evidence="6 7" key="1">
    <citation type="journal article" date="2018" name="Int. J. Syst. Evol. Microbiol.">
        <title>Paraburkholderia azotifigens sp. nov., a nitrogen-fixing bacterium isolated from paddy soil.</title>
        <authorList>
            <person name="Choi G.M."/>
            <person name="Im W.T."/>
        </authorList>
    </citation>
    <scope>NUCLEOTIDE SEQUENCE [LARGE SCALE GENOMIC DNA]</scope>
    <source>
        <strain evidence="6 7">NF 2-5-3</strain>
    </source>
</reference>
<dbReference type="Gene3D" id="1.10.10.10">
    <property type="entry name" value="Winged helix-like DNA-binding domain superfamily/Winged helix DNA-binding domain"/>
    <property type="match status" value="1"/>
</dbReference>
<organism evidence="6 7">
    <name type="scientific">Paraburkholderia azotifigens</name>
    <dbReference type="NCBI Taxonomy" id="2057004"/>
    <lineage>
        <taxon>Bacteria</taxon>
        <taxon>Pseudomonadati</taxon>
        <taxon>Pseudomonadota</taxon>
        <taxon>Betaproteobacteria</taxon>
        <taxon>Burkholderiales</taxon>
        <taxon>Burkholderiaceae</taxon>
        <taxon>Paraburkholderia</taxon>
    </lineage>
</organism>
<keyword evidence="8" id="KW-1185">Reference proteome</keyword>
<dbReference type="GO" id="GO:0003677">
    <property type="term" value="F:DNA binding"/>
    <property type="evidence" value="ECO:0007669"/>
    <property type="project" value="UniProtKB-KW"/>
</dbReference>
<evidence type="ECO:0000313" key="5">
    <source>
        <dbReference type="EMBL" id="MEM5341162.1"/>
    </source>
</evidence>
<dbReference type="EMBL" id="VOQS01000005">
    <property type="protein sequence ID" value="TXC80918.1"/>
    <property type="molecule type" value="Genomic_DNA"/>
</dbReference>
<keyword evidence="2" id="KW-0238">DNA-binding</keyword>
<dbReference type="SUPFAM" id="SSF46894">
    <property type="entry name" value="C-terminal effector domain of the bipartite response regulators"/>
    <property type="match status" value="1"/>
</dbReference>
<feature type="domain" description="HTH luxR-type" evidence="4">
    <location>
        <begin position="255"/>
        <end position="320"/>
    </location>
</feature>
<sequence length="322" mass="35623">MRRVSDAILSIYKVSKNSTQTEFLTHVFQIIGEYVPYGRIRWRAGVVGDAGLTVYTLGALTAPCVSEIDVRYVKGSESILLPRIDCPADESAHDRDEFEHLANTIAVWYRFGGHADAPSVTSGLRFANLSFFVLSLQRDGSSSSFTDNDREIVQTLHSHISEAWGTNATDRLERFRHVQHEQEGAGAIVTASGIVMFADDRFVQHVATRWPRPVDAHLPDPLRLALIAGKTSFVENAHRYRIMRDGPIACICAHPRRAVDSLTARELQVAQQIALGLTHKEIARLLGISPSTVRKQIVSIHERMGVRNNAELAAQLGPGLSP</sequence>
<dbReference type="GO" id="GO:0006355">
    <property type="term" value="P:regulation of DNA-templated transcription"/>
    <property type="evidence" value="ECO:0007669"/>
    <property type="project" value="InterPro"/>
</dbReference>
<evidence type="ECO:0000256" key="1">
    <source>
        <dbReference type="ARBA" id="ARBA00023015"/>
    </source>
</evidence>
<dbReference type="EMBL" id="JAZHGA010000010">
    <property type="protein sequence ID" value="MEM5341162.1"/>
    <property type="molecule type" value="Genomic_DNA"/>
</dbReference>
<comment type="caution">
    <text evidence="6">The sequence shown here is derived from an EMBL/GenBank/DDBJ whole genome shotgun (WGS) entry which is preliminary data.</text>
</comment>
<gene>
    <name evidence="6" type="ORF">FRZ40_42690</name>
    <name evidence="5" type="ORF">V4C56_16210</name>
</gene>
<accession>A0A5C6VD06</accession>
<dbReference type="Proteomes" id="UP001481677">
    <property type="component" value="Unassembled WGS sequence"/>
</dbReference>
<dbReference type="PRINTS" id="PR00038">
    <property type="entry name" value="HTHLUXR"/>
</dbReference>
<dbReference type="AlphaFoldDB" id="A0A5C6VD06"/>
<dbReference type="PROSITE" id="PS50043">
    <property type="entry name" value="HTH_LUXR_2"/>
    <property type="match status" value="1"/>
</dbReference>
<keyword evidence="1" id="KW-0805">Transcription regulation</keyword>
<dbReference type="InterPro" id="IPR016032">
    <property type="entry name" value="Sig_transdc_resp-reg_C-effctor"/>
</dbReference>
<dbReference type="CDD" id="cd06170">
    <property type="entry name" value="LuxR_C_like"/>
    <property type="match status" value="1"/>
</dbReference>
<evidence type="ECO:0000313" key="6">
    <source>
        <dbReference type="EMBL" id="TXC80918.1"/>
    </source>
</evidence>
<evidence type="ECO:0000313" key="7">
    <source>
        <dbReference type="Proteomes" id="UP000321776"/>
    </source>
</evidence>
<dbReference type="InterPro" id="IPR036388">
    <property type="entry name" value="WH-like_DNA-bd_sf"/>
</dbReference>
<evidence type="ECO:0000313" key="8">
    <source>
        <dbReference type="Proteomes" id="UP001481677"/>
    </source>
</evidence>
<dbReference type="SMART" id="SM00421">
    <property type="entry name" value="HTH_LUXR"/>
    <property type="match status" value="1"/>
</dbReference>
<keyword evidence="3" id="KW-0804">Transcription</keyword>
<proteinExistence type="predicted"/>
<dbReference type="RefSeq" id="WP_081767459.1">
    <property type="nucleotide sequence ID" value="NZ_JAZHFZ010000008.1"/>
</dbReference>
<dbReference type="InterPro" id="IPR000792">
    <property type="entry name" value="Tscrpt_reg_LuxR_C"/>
</dbReference>
<dbReference type="Proteomes" id="UP000321776">
    <property type="component" value="Unassembled WGS sequence"/>
</dbReference>
<dbReference type="Pfam" id="PF00196">
    <property type="entry name" value="GerE"/>
    <property type="match status" value="1"/>
</dbReference>
<reference evidence="5 8" key="3">
    <citation type="submission" date="2024-01" db="EMBL/GenBank/DDBJ databases">
        <title>The diversity of rhizobia nodulating Mimosa spp. in eleven states of Brazil covering several biomes is determined by host plant, location, and edaphic factors.</title>
        <authorList>
            <person name="Rouws L."/>
            <person name="Barauna A."/>
            <person name="Beukes C."/>
            <person name="De Faria S.M."/>
            <person name="Gross E."/>
            <person name="Dos Reis Junior F.B."/>
            <person name="Simon M."/>
            <person name="Maluk M."/>
            <person name="Odee D.W."/>
            <person name="Kenicer G."/>
            <person name="Young J.P.W."/>
            <person name="Reis V.M."/>
            <person name="Zilli J."/>
            <person name="James E.K."/>
        </authorList>
    </citation>
    <scope>NUCLEOTIDE SEQUENCE [LARGE SCALE GENOMIC DNA]</scope>
    <source>
        <strain evidence="5 8">JPY530</strain>
    </source>
</reference>
<reference evidence="6" key="2">
    <citation type="submission" date="2019-08" db="EMBL/GenBank/DDBJ databases">
        <authorList>
            <person name="Im W.-T."/>
        </authorList>
    </citation>
    <scope>NUCLEOTIDE SEQUENCE</scope>
    <source>
        <strain evidence="6">NF 2-5-3</strain>
    </source>
</reference>
<evidence type="ECO:0000259" key="4">
    <source>
        <dbReference type="PROSITE" id="PS50043"/>
    </source>
</evidence>
<dbReference type="PANTHER" id="PTHR44688:SF16">
    <property type="entry name" value="DNA-BINDING TRANSCRIPTIONAL ACTIVATOR DEVR_DOSR"/>
    <property type="match status" value="1"/>
</dbReference>
<dbReference type="PANTHER" id="PTHR44688">
    <property type="entry name" value="DNA-BINDING TRANSCRIPTIONAL ACTIVATOR DEVR_DOSR"/>
    <property type="match status" value="1"/>
</dbReference>
<name>A0A5C6VD06_9BURK</name>
<evidence type="ECO:0000256" key="3">
    <source>
        <dbReference type="ARBA" id="ARBA00023163"/>
    </source>
</evidence>
<evidence type="ECO:0000256" key="2">
    <source>
        <dbReference type="ARBA" id="ARBA00023125"/>
    </source>
</evidence>